<dbReference type="Proteomes" id="UP001139493">
    <property type="component" value="Unassembled WGS sequence"/>
</dbReference>
<dbReference type="GO" id="GO:0009252">
    <property type="term" value="P:peptidoglycan biosynthetic process"/>
    <property type="evidence" value="ECO:0007669"/>
    <property type="project" value="UniProtKB-UniRule"/>
</dbReference>
<dbReference type="PANTHER" id="PTHR30518:SF2">
    <property type="entry name" value="ENDOLYTIC MUREIN TRANSGLYCOSYLASE"/>
    <property type="match status" value="1"/>
</dbReference>
<dbReference type="GO" id="GO:0008932">
    <property type="term" value="F:lytic endotransglycosylase activity"/>
    <property type="evidence" value="ECO:0007669"/>
    <property type="project" value="UniProtKB-UniRule"/>
</dbReference>
<protein>
    <recommendedName>
        <fullName evidence="7">Endolytic murein transglycosylase</fullName>
        <ecNumber evidence="7">4.2.2.29</ecNumber>
    </recommendedName>
    <alternativeName>
        <fullName evidence="7">Peptidoglycan lytic transglycosylase</fullName>
    </alternativeName>
    <alternativeName>
        <fullName evidence="7">Peptidoglycan polymerization terminase</fullName>
    </alternativeName>
</protein>
<dbReference type="PANTHER" id="PTHR30518">
    <property type="entry name" value="ENDOLYTIC MUREIN TRANSGLYCOSYLASE"/>
    <property type="match status" value="1"/>
</dbReference>
<dbReference type="GO" id="GO:0071555">
    <property type="term" value="P:cell wall organization"/>
    <property type="evidence" value="ECO:0007669"/>
    <property type="project" value="UniProtKB-KW"/>
</dbReference>
<sequence length="389" mass="42072">MTEALPGVSYEGPPRHASGQRGRRGDRDVRPGGRASRRDRRSRRSRRPLVIAVVAVVVVIGALAAWTVKEDGYLFGIRTPLAAADYEGTGGEPVQVDVPEGANGYSIARELVEKEVVASAEAFVRAFNANPDAAAIQPGTHVLKLHMSAESAVAALAQNDVNRGGLTVVEGYTVDQIRQTMIEVGWPEQDVAAALGNPQALGLPAEAGGHLEGWLAASTYDAKPETVPAADVLKQMVALTVEELEELDVPPAQQNDVIIKASLVEREAPDKYRGEVARVIENRLEAGEPLGLDAIDSYGRKKPSHLITTEEFQDRSFPYASRVVAGLPPTAIGAPSRASVEAVLNPPAGDWHWYVTVNLDTQETKFTNNYDEFLVYREEYQAWAAENGY</sequence>
<evidence type="ECO:0000313" key="9">
    <source>
        <dbReference type="EMBL" id="MCP2265481.1"/>
    </source>
</evidence>
<evidence type="ECO:0000313" key="10">
    <source>
        <dbReference type="Proteomes" id="UP001139493"/>
    </source>
</evidence>
<accession>A0A9X2GA99</accession>
<keyword evidence="10" id="KW-1185">Reference proteome</keyword>
<dbReference type="Pfam" id="PF02618">
    <property type="entry name" value="YceG"/>
    <property type="match status" value="1"/>
</dbReference>
<feature type="site" description="Important for catalytic activity" evidence="7">
    <location>
        <position position="267"/>
    </location>
</feature>
<keyword evidence="6 7" id="KW-0961">Cell wall biogenesis/degradation</keyword>
<keyword evidence="1 7" id="KW-1003">Cell membrane</keyword>
<evidence type="ECO:0000256" key="2">
    <source>
        <dbReference type="ARBA" id="ARBA00022692"/>
    </source>
</evidence>
<gene>
    <name evidence="7" type="primary">mltG</name>
    <name evidence="9" type="ORF">APR03_002837</name>
</gene>
<dbReference type="HAMAP" id="MF_02065">
    <property type="entry name" value="MltG"/>
    <property type="match status" value="1"/>
</dbReference>
<comment type="subcellular location">
    <subcellularLocation>
        <location evidence="7">Cell membrane</location>
        <topology evidence="7">Single-pass membrane protein</topology>
    </subcellularLocation>
</comment>
<organism evidence="9 10">
    <name type="scientific">Promicromonospora thailandica</name>
    <dbReference type="NCBI Taxonomy" id="765201"/>
    <lineage>
        <taxon>Bacteria</taxon>
        <taxon>Bacillati</taxon>
        <taxon>Actinomycetota</taxon>
        <taxon>Actinomycetes</taxon>
        <taxon>Micrococcales</taxon>
        <taxon>Promicromonosporaceae</taxon>
        <taxon>Promicromonospora</taxon>
    </lineage>
</organism>
<feature type="transmembrane region" description="Helical" evidence="7">
    <location>
        <begin position="48"/>
        <end position="68"/>
    </location>
</feature>
<comment type="function">
    <text evidence="7">Functions as a peptidoglycan terminase that cleaves nascent peptidoglycan strands endolytically to terminate their elongation.</text>
</comment>
<evidence type="ECO:0000256" key="6">
    <source>
        <dbReference type="ARBA" id="ARBA00023316"/>
    </source>
</evidence>
<evidence type="ECO:0000256" key="5">
    <source>
        <dbReference type="ARBA" id="ARBA00023239"/>
    </source>
</evidence>
<keyword evidence="4 7" id="KW-0472">Membrane</keyword>
<dbReference type="EC" id="4.2.2.29" evidence="7"/>
<reference evidence="9" key="1">
    <citation type="submission" date="2022-06" db="EMBL/GenBank/DDBJ databases">
        <title>Genomic Encyclopedia of Archaeal and Bacterial Type Strains, Phase II (KMG-II): from individual species to whole genera.</title>
        <authorList>
            <person name="Goeker M."/>
        </authorList>
    </citation>
    <scope>NUCLEOTIDE SEQUENCE</scope>
    <source>
        <strain evidence="9">DSM 26652</strain>
    </source>
</reference>
<dbReference type="EMBL" id="JAMTCS010000008">
    <property type="protein sequence ID" value="MCP2265481.1"/>
    <property type="molecule type" value="Genomic_DNA"/>
</dbReference>
<dbReference type="RefSeq" id="WP_253836644.1">
    <property type="nucleotide sequence ID" value="NZ_JAMTCS010000008.1"/>
</dbReference>
<dbReference type="InterPro" id="IPR003770">
    <property type="entry name" value="MLTG-like"/>
</dbReference>
<dbReference type="AlphaFoldDB" id="A0A9X2GA99"/>
<evidence type="ECO:0000256" key="1">
    <source>
        <dbReference type="ARBA" id="ARBA00022475"/>
    </source>
</evidence>
<proteinExistence type="inferred from homology"/>
<dbReference type="GO" id="GO:0005886">
    <property type="term" value="C:plasma membrane"/>
    <property type="evidence" value="ECO:0007669"/>
    <property type="project" value="UniProtKB-SubCell"/>
</dbReference>
<evidence type="ECO:0000256" key="8">
    <source>
        <dbReference type="SAM" id="MobiDB-lite"/>
    </source>
</evidence>
<evidence type="ECO:0000256" key="4">
    <source>
        <dbReference type="ARBA" id="ARBA00023136"/>
    </source>
</evidence>
<evidence type="ECO:0000256" key="7">
    <source>
        <dbReference type="HAMAP-Rule" id="MF_02065"/>
    </source>
</evidence>
<dbReference type="Gene3D" id="3.30.1490.480">
    <property type="entry name" value="Endolytic murein transglycosylase"/>
    <property type="match status" value="1"/>
</dbReference>
<comment type="caution">
    <text evidence="9">The sequence shown here is derived from an EMBL/GenBank/DDBJ whole genome shotgun (WGS) entry which is preliminary data.</text>
</comment>
<keyword evidence="2 7" id="KW-0812">Transmembrane</keyword>
<name>A0A9X2GA99_9MICO</name>
<comment type="catalytic activity">
    <reaction evidence="7">
        <text>a peptidoglycan chain = a peptidoglycan chain with N-acetyl-1,6-anhydromuramyl-[peptide] at the reducing end + a peptidoglycan chain with N-acetylglucosamine at the non-reducing end.</text>
        <dbReference type="EC" id="4.2.2.29"/>
    </reaction>
</comment>
<feature type="region of interest" description="Disordered" evidence="8">
    <location>
        <begin position="1"/>
        <end position="42"/>
    </location>
</feature>
<keyword evidence="3 7" id="KW-1133">Transmembrane helix</keyword>
<comment type="similarity">
    <text evidence="7">Belongs to the transglycosylase MltG family.</text>
</comment>
<keyword evidence="5 7" id="KW-0456">Lyase</keyword>
<evidence type="ECO:0000256" key="3">
    <source>
        <dbReference type="ARBA" id="ARBA00022989"/>
    </source>
</evidence>